<dbReference type="InterPro" id="IPR050721">
    <property type="entry name" value="Trk_Ktr_HKT_K-transport"/>
</dbReference>
<dbReference type="InterPro" id="IPR003148">
    <property type="entry name" value="RCK_N"/>
</dbReference>
<dbReference type="Gene3D" id="3.40.50.720">
    <property type="entry name" value="NAD(P)-binding Rossmann-like Domain"/>
    <property type="match status" value="1"/>
</dbReference>
<dbReference type="InterPro" id="IPR036721">
    <property type="entry name" value="RCK_C_sf"/>
</dbReference>
<keyword evidence="5" id="KW-1185">Reference proteome</keyword>
<proteinExistence type="predicted"/>
<accession>A0A2W7RTM8</accession>
<dbReference type="AlphaFoldDB" id="A0A2W7RTM8"/>
<keyword evidence="2" id="KW-0472">Membrane</keyword>
<comment type="caution">
    <text evidence="4">The sequence shown here is derived from an EMBL/GenBank/DDBJ whole genome shotgun (WGS) entry which is preliminary data.</text>
</comment>
<dbReference type="PROSITE" id="PS51201">
    <property type="entry name" value="RCK_N"/>
    <property type="match status" value="1"/>
</dbReference>
<evidence type="ECO:0000256" key="2">
    <source>
        <dbReference type="SAM" id="Phobius"/>
    </source>
</evidence>
<dbReference type="Proteomes" id="UP000249720">
    <property type="component" value="Unassembled WGS sequence"/>
</dbReference>
<name>A0A2W7RTM8_9BACT</name>
<dbReference type="OrthoDB" id="9781411at2"/>
<sequence>MKVRQPLYIWAGIIIAILAIGTLGFMVIEKWSFIDALYMTIITITTVGYQEIRPLSDAGKIFNIFFIILSFSTFTYALASVTRYIVSGEMALHFKNKKIMSTLDTLNHHVIICGFGRNGQQAALTLIDQQTPFVVIEPEEKHIQEFMLTYPQLIFLKGDATDDMILKKAGIERAVSLITTLPEDADNVFIVLSARSLNNHLQIISRASHNSAVAKLKKAGANHVIMPDKIGGKHMATIVSKPDVVAFIDYLTGHEDESMNIEAVDYSHLPDAIKDTTLQHIMEWKQTGVNCIGIKQKNGRFLINPPENTIISEGMKLIILGSKQQIQKMKSNLMQ</sequence>
<keyword evidence="4" id="KW-0406">Ion transport</keyword>
<evidence type="ECO:0000313" key="5">
    <source>
        <dbReference type="Proteomes" id="UP000249720"/>
    </source>
</evidence>
<keyword evidence="2" id="KW-0812">Transmembrane</keyword>
<dbReference type="Gene3D" id="1.10.287.70">
    <property type="match status" value="1"/>
</dbReference>
<dbReference type="InterPro" id="IPR013099">
    <property type="entry name" value="K_chnl_dom"/>
</dbReference>
<dbReference type="GO" id="GO:0006813">
    <property type="term" value="P:potassium ion transport"/>
    <property type="evidence" value="ECO:0007669"/>
    <property type="project" value="InterPro"/>
</dbReference>
<keyword evidence="2" id="KW-1133">Transmembrane helix</keyword>
<dbReference type="Pfam" id="PF02080">
    <property type="entry name" value="TrkA_C"/>
    <property type="match status" value="1"/>
</dbReference>
<dbReference type="Pfam" id="PF07885">
    <property type="entry name" value="Ion_trans_2"/>
    <property type="match status" value="1"/>
</dbReference>
<comment type="subcellular location">
    <subcellularLocation>
        <location evidence="1">Cell membrane</location>
        <topology evidence="1">Multi-pass membrane protein</topology>
    </subcellularLocation>
</comment>
<dbReference type="Gene3D" id="3.30.70.1450">
    <property type="entry name" value="Regulator of K+ conductance, C-terminal domain"/>
    <property type="match status" value="1"/>
</dbReference>
<evidence type="ECO:0000256" key="1">
    <source>
        <dbReference type="ARBA" id="ARBA00004651"/>
    </source>
</evidence>
<dbReference type="PANTHER" id="PTHR43833">
    <property type="entry name" value="POTASSIUM CHANNEL PROTEIN 2-RELATED-RELATED"/>
    <property type="match status" value="1"/>
</dbReference>
<reference evidence="4 5" key="1">
    <citation type="submission" date="2018-06" db="EMBL/GenBank/DDBJ databases">
        <title>Genomic Encyclopedia of Archaeal and Bacterial Type Strains, Phase II (KMG-II): from individual species to whole genera.</title>
        <authorList>
            <person name="Goeker M."/>
        </authorList>
    </citation>
    <scope>NUCLEOTIDE SEQUENCE [LARGE SCALE GENOMIC DNA]</scope>
    <source>
        <strain evidence="4 5">DSM 23241</strain>
    </source>
</reference>
<evidence type="ECO:0000313" key="4">
    <source>
        <dbReference type="EMBL" id="PZX61910.1"/>
    </source>
</evidence>
<dbReference type="EMBL" id="QKZV01000006">
    <property type="protein sequence ID" value="PZX61910.1"/>
    <property type="molecule type" value="Genomic_DNA"/>
</dbReference>
<evidence type="ECO:0000259" key="3">
    <source>
        <dbReference type="PROSITE" id="PS51201"/>
    </source>
</evidence>
<keyword evidence="4" id="KW-0407">Ion channel</keyword>
<dbReference type="SUPFAM" id="SSF81324">
    <property type="entry name" value="Voltage-gated potassium channels"/>
    <property type="match status" value="1"/>
</dbReference>
<organism evidence="4 5">
    <name type="scientific">Hydrotalea sandarakina</name>
    <dbReference type="NCBI Taxonomy" id="1004304"/>
    <lineage>
        <taxon>Bacteria</taxon>
        <taxon>Pseudomonadati</taxon>
        <taxon>Bacteroidota</taxon>
        <taxon>Chitinophagia</taxon>
        <taxon>Chitinophagales</taxon>
        <taxon>Chitinophagaceae</taxon>
        <taxon>Hydrotalea</taxon>
    </lineage>
</organism>
<dbReference type="PANTHER" id="PTHR43833:SF9">
    <property type="entry name" value="POTASSIUM CHANNEL PROTEIN YUGO-RELATED"/>
    <property type="match status" value="1"/>
</dbReference>
<protein>
    <submittedName>
        <fullName evidence="4">Voltage-gated potassium channel</fullName>
    </submittedName>
</protein>
<feature type="transmembrane region" description="Helical" evidence="2">
    <location>
        <begin position="7"/>
        <end position="25"/>
    </location>
</feature>
<dbReference type="InterPro" id="IPR006037">
    <property type="entry name" value="RCK_C"/>
</dbReference>
<dbReference type="GO" id="GO:0005886">
    <property type="term" value="C:plasma membrane"/>
    <property type="evidence" value="ECO:0007669"/>
    <property type="project" value="UniProtKB-SubCell"/>
</dbReference>
<dbReference type="GO" id="GO:0008324">
    <property type="term" value="F:monoatomic cation transmembrane transporter activity"/>
    <property type="evidence" value="ECO:0007669"/>
    <property type="project" value="InterPro"/>
</dbReference>
<feature type="domain" description="RCK N-terminal" evidence="3">
    <location>
        <begin position="107"/>
        <end position="226"/>
    </location>
</feature>
<dbReference type="RefSeq" id="WP_111296081.1">
    <property type="nucleotide sequence ID" value="NZ_QKZV01000006.1"/>
</dbReference>
<feature type="transmembrane region" description="Helical" evidence="2">
    <location>
        <begin position="61"/>
        <end position="79"/>
    </location>
</feature>
<gene>
    <name evidence="4" type="ORF">LX80_02072</name>
</gene>
<keyword evidence="4" id="KW-0813">Transport</keyword>
<dbReference type="SUPFAM" id="SSF51735">
    <property type="entry name" value="NAD(P)-binding Rossmann-fold domains"/>
    <property type="match status" value="1"/>
</dbReference>
<dbReference type="Pfam" id="PF02254">
    <property type="entry name" value="TrkA_N"/>
    <property type="match status" value="1"/>
</dbReference>
<dbReference type="InterPro" id="IPR036291">
    <property type="entry name" value="NAD(P)-bd_dom_sf"/>
</dbReference>
<dbReference type="SUPFAM" id="SSF116726">
    <property type="entry name" value="TrkA C-terminal domain-like"/>
    <property type="match status" value="1"/>
</dbReference>